<keyword evidence="1" id="KW-1133">Transmembrane helix</keyword>
<dbReference type="EMBL" id="JAODUP010001859">
    <property type="protein sequence ID" value="KAK2139325.1"/>
    <property type="molecule type" value="Genomic_DNA"/>
</dbReference>
<comment type="caution">
    <text evidence="2">The sequence shown here is derived from an EMBL/GenBank/DDBJ whole genome shotgun (WGS) entry which is preliminary data.</text>
</comment>
<gene>
    <name evidence="2" type="ORF">LSH36_1861g00011</name>
</gene>
<reference evidence="2" key="1">
    <citation type="journal article" date="2023" name="Mol. Biol. Evol.">
        <title>Third-Generation Sequencing Reveals the Adaptive Role of the Epigenome in Three Deep-Sea Polychaetes.</title>
        <authorList>
            <person name="Perez M."/>
            <person name="Aroh O."/>
            <person name="Sun Y."/>
            <person name="Lan Y."/>
            <person name="Juniper S.K."/>
            <person name="Young C.R."/>
            <person name="Angers B."/>
            <person name="Qian P.Y."/>
        </authorList>
    </citation>
    <scope>NUCLEOTIDE SEQUENCE</scope>
    <source>
        <strain evidence="2">P08H-3</strain>
    </source>
</reference>
<dbReference type="AlphaFoldDB" id="A0AAD9ISP6"/>
<evidence type="ECO:0000313" key="2">
    <source>
        <dbReference type="EMBL" id="KAK2139325.1"/>
    </source>
</evidence>
<organism evidence="2 3">
    <name type="scientific">Paralvinella palmiformis</name>
    <dbReference type="NCBI Taxonomy" id="53620"/>
    <lineage>
        <taxon>Eukaryota</taxon>
        <taxon>Metazoa</taxon>
        <taxon>Spiralia</taxon>
        <taxon>Lophotrochozoa</taxon>
        <taxon>Annelida</taxon>
        <taxon>Polychaeta</taxon>
        <taxon>Sedentaria</taxon>
        <taxon>Canalipalpata</taxon>
        <taxon>Terebellida</taxon>
        <taxon>Terebelliformia</taxon>
        <taxon>Alvinellidae</taxon>
        <taxon>Paralvinella</taxon>
    </lineage>
</organism>
<protein>
    <submittedName>
        <fullName evidence="2">Uncharacterized protein</fullName>
    </submittedName>
</protein>
<feature type="transmembrane region" description="Helical" evidence="1">
    <location>
        <begin position="70"/>
        <end position="93"/>
    </location>
</feature>
<evidence type="ECO:0000256" key="1">
    <source>
        <dbReference type="SAM" id="Phobius"/>
    </source>
</evidence>
<dbReference type="Proteomes" id="UP001208570">
    <property type="component" value="Unassembled WGS sequence"/>
</dbReference>
<keyword evidence="3" id="KW-1185">Reference proteome</keyword>
<accession>A0AAD9ISP6</accession>
<keyword evidence="1" id="KW-0472">Membrane</keyword>
<evidence type="ECO:0000313" key="3">
    <source>
        <dbReference type="Proteomes" id="UP001208570"/>
    </source>
</evidence>
<keyword evidence="1" id="KW-0812">Transmembrane</keyword>
<proteinExistence type="predicted"/>
<name>A0AAD9ISP6_9ANNE</name>
<sequence>MSRIRIPAWTFVLQYSIHGCILFPSRRLSLTALYQACTDAEQCGKETTAITFQPELNKTTDSPSSLNRHLVVIVAVPTVCLLVLAIAVPVIIVKGRKGCIDRKQENIIYGVHGSLDSPSISTVSSTNSSNIYSRISENTISESALPKGIHCGN</sequence>